<dbReference type="AlphaFoldDB" id="A0A0F4XVG8"/>
<dbReference type="EMBL" id="JZXC01000001">
    <property type="protein sequence ID" value="KKA09924.1"/>
    <property type="molecule type" value="Genomic_DNA"/>
</dbReference>
<sequence>MAPELTSSTISIFEQLNFRMTIQRFKQSSCAYNWRRRMDMYIQICVMTETSRQHYDVVGLCQFRI</sequence>
<gene>
    <name evidence="1" type="ORF">VP02_00795</name>
</gene>
<name>A0A0F4XVG8_9PSED</name>
<accession>A0A0F4XVG8</accession>
<reference evidence="1 2" key="1">
    <citation type="submission" date="2015-03" db="EMBL/GenBank/DDBJ databases">
        <title>Pseudomonas fluorescens 1855-344 Genome sequencing and assembly.</title>
        <authorList>
            <person name="Eng W.W.H."/>
            <person name="Gan H.M."/>
            <person name="Savka M.A."/>
        </authorList>
    </citation>
    <scope>NUCLEOTIDE SEQUENCE [LARGE SCALE GENOMIC DNA]</scope>
    <source>
        <strain evidence="1 2">1855-344</strain>
    </source>
</reference>
<comment type="caution">
    <text evidence="1">The sequence shown here is derived from an EMBL/GenBank/DDBJ whole genome shotgun (WGS) entry which is preliminary data.</text>
</comment>
<dbReference type="Proteomes" id="UP000033662">
    <property type="component" value="Unassembled WGS sequence"/>
</dbReference>
<evidence type="ECO:0000313" key="1">
    <source>
        <dbReference type="EMBL" id="KKA09924.1"/>
    </source>
</evidence>
<evidence type="ECO:0000313" key="2">
    <source>
        <dbReference type="Proteomes" id="UP000033662"/>
    </source>
</evidence>
<protein>
    <submittedName>
        <fullName evidence="1">Uncharacterized protein</fullName>
    </submittedName>
</protein>
<organism evidence="1 2">
    <name type="scientific">Pseudomonas kilonensis</name>
    <dbReference type="NCBI Taxonomy" id="132476"/>
    <lineage>
        <taxon>Bacteria</taxon>
        <taxon>Pseudomonadati</taxon>
        <taxon>Pseudomonadota</taxon>
        <taxon>Gammaproteobacteria</taxon>
        <taxon>Pseudomonadales</taxon>
        <taxon>Pseudomonadaceae</taxon>
        <taxon>Pseudomonas</taxon>
    </lineage>
</organism>
<proteinExistence type="predicted"/>